<reference evidence="1 2" key="1">
    <citation type="submission" date="2024-04" db="EMBL/GenBank/DDBJ databases">
        <authorList>
            <person name="Fracassetti M."/>
        </authorList>
    </citation>
    <scope>NUCLEOTIDE SEQUENCE [LARGE SCALE GENOMIC DNA]</scope>
</reference>
<protein>
    <submittedName>
        <fullName evidence="1">Uncharacterized protein</fullName>
    </submittedName>
</protein>
<dbReference type="Proteomes" id="UP001497516">
    <property type="component" value="Chromosome 2"/>
</dbReference>
<sequence length="82" mass="9555">MEITMDSVNGGVKGRVQRLIEHSILETLAALSLSERDYEESIIRWRGTRREKPIEIDCCVSGRWEGQKRLGRQSLRKGLWRN</sequence>
<evidence type="ECO:0000313" key="1">
    <source>
        <dbReference type="EMBL" id="CAL1371337.1"/>
    </source>
</evidence>
<evidence type="ECO:0000313" key="2">
    <source>
        <dbReference type="Proteomes" id="UP001497516"/>
    </source>
</evidence>
<organism evidence="1 2">
    <name type="scientific">Linum trigynum</name>
    <dbReference type="NCBI Taxonomy" id="586398"/>
    <lineage>
        <taxon>Eukaryota</taxon>
        <taxon>Viridiplantae</taxon>
        <taxon>Streptophyta</taxon>
        <taxon>Embryophyta</taxon>
        <taxon>Tracheophyta</taxon>
        <taxon>Spermatophyta</taxon>
        <taxon>Magnoliopsida</taxon>
        <taxon>eudicotyledons</taxon>
        <taxon>Gunneridae</taxon>
        <taxon>Pentapetalae</taxon>
        <taxon>rosids</taxon>
        <taxon>fabids</taxon>
        <taxon>Malpighiales</taxon>
        <taxon>Linaceae</taxon>
        <taxon>Linum</taxon>
    </lineage>
</organism>
<dbReference type="AlphaFoldDB" id="A0AAV2DEW2"/>
<dbReference type="EMBL" id="OZ034815">
    <property type="protein sequence ID" value="CAL1371337.1"/>
    <property type="molecule type" value="Genomic_DNA"/>
</dbReference>
<name>A0AAV2DEW2_9ROSI</name>
<accession>A0AAV2DEW2</accession>
<proteinExistence type="predicted"/>
<gene>
    <name evidence="1" type="ORF">LTRI10_LOCUS13409</name>
</gene>
<keyword evidence="2" id="KW-1185">Reference proteome</keyword>